<dbReference type="PANTHER" id="PTHR47272">
    <property type="entry name" value="DDE_TNP_1_7 DOMAIN-CONTAINING PROTEIN"/>
    <property type="match status" value="1"/>
</dbReference>
<feature type="domain" description="PiggyBac transposable element-derived protein" evidence="1">
    <location>
        <begin position="17"/>
        <end position="109"/>
    </location>
</feature>
<dbReference type="Pfam" id="PF13843">
    <property type="entry name" value="DDE_Tnp_1_7"/>
    <property type="match status" value="1"/>
</dbReference>
<proteinExistence type="predicted"/>
<sequence length="190" mass="21911">MGRGTTFEISSDIPDVNLGLVKWYDNKPINLCSNVVASGKVDTIKMWDRINKKYVYIERPEIVGHYNNTMDGVDKHDQLVSLYRCFIKSKKWTLRMVSHAFEMAVSNSWLEYINDAKQLKIKKKDTLDLLGFRMRLAKELILLGKTVITPSRKVGRPSSRISPNLQKKLFSPLEKKKKNNRLASFINCST</sequence>
<accession>A0A2S2Q136</accession>
<name>A0A2S2Q136_9HEMI</name>
<dbReference type="EMBL" id="GGMS01002263">
    <property type="protein sequence ID" value="MBY71466.1"/>
    <property type="molecule type" value="Transcribed_RNA"/>
</dbReference>
<dbReference type="InterPro" id="IPR029526">
    <property type="entry name" value="PGBD"/>
</dbReference>
<dbReference type="PANTHER" id="PTHR47272:SF2">
    <property type="entry name" value="PIGGYBAC TRANSPOSABLE ELEMENT-DERIVED PROTEIN 3-LIKE"/>
    <property type="match status" value="1"/>
</dbReference>
<evidence type="ECO:0000313" key="2">
    <source>
        <dbReference type="EMBL" id="MBY71466.1"/>
    </source>
</evidence>
<dbReference type="AlphaFoldDB" id="A0A2S2Q136"/>
<protein>
    <submittedName>
        <fullName evidence="2">PiggyBac transposable element-derived protein 1</fullName>
    </submittedName>
</protein>
<dbReference type="OrthoDB" id="6626627at2759"/>
<evidence type="ECO:0000259" key="1">
    <source>
        <dbReference type="Pfam" id="PF13843"/>
    </source>
</evidence>
<organism evidence="2">
    <name type="scientific">Sipha flava</name>
    <name type="common">yellow sugarcane aphid</name>
    <dbReference type="NCBI Taxonomy" id="143950"/>
    <lineage>
        <taxon>Eukaryota</taxon>
        <taxon>Metazoa</taxon>
        <taxon>Ecdysozoa</taxon>
        <taxon>Arthropoda</taxon>
        <taxon>Hexapoda</taxon>
        <taxon>Insecta</taxon>
        <taxon>Pterygota</taxon>
        <taxon>Neoptera</taxon>
        <taxon>Paraneoptera</taxon>
        <taxon>Hemiptera</taxon>
        <taxon>Sternorrhyncha</taxon>
        <taxon>Aphidomorpha</taxon>
        <taxon>Aphidoidea</taxon>
        <taxon>Aphididae</taxon>
        <taxon>Sipha</taxon>
    </lineage>
</organism>
<reference evidence="2" key="1">
    <citation type="submission" date="2018-04" db="EMBL/GenBank/DDBJ databases">
        <title>Transcriptome assembly of Sipha flava.</title>
        <authorList>
            <person name="Scully E.D."/>
            <person name="Geib S.M."/>
            <person name="Palmer N.A."/>
            <person name="Koch K."/>
            <person name="Bradshaw J."/>
            <person name="Heng-Moss T."/>
            <person name="Sarath G."/>
        </authorList>
    </citation>
    <scope>NUCLEOTIDE SEQUENCE</scope>
</reference>
<gene>
    <name evidence="2" type="primary">PGBD1_1</name>
    <name evidence="2" type="ORF">g.61388</name>
</gene>